<name>A0AAN7N6T3_MYCAM</name>
<evidence type="ECO:0000313" key="2">
    <source>
        <dbReference type="Proteomes" id="UP001333110"/>
    </source>
</evidence>
<comment type="caution">
    <text evidence="1">The sequence shown here is derived from an EMBL/GenBank/DDBJ whole genome shotgun (WGS) entry which is preliminary data.</text>
</comment>
<dbReference type="EMBL" id="JAUNZN010000007">
    <property type="protein sequence ID" value="KAK4819144.1"/>
    <property type="molecule type" value="Genomic_DNA"/>
</dbReference>
<dbReference type="AlphaFoldDB" id="A0AAN7N6T3"/>
<organism evidence="1 2">
    <name type="scientific">Mycteria americana</name>
    <name type="common">Wood stork</name>
    <dbReference type="NCBI Taxonomy" id="33587"/>
    <lineage>
        <taxon>Eukaryota</taxon>
        <taxon>Metazoa</taxon>
        <taxon>Chordata</taxon>
        <taxon>Craniata</taxon>
        <taxon>Vertebrata</taxon>
        <taxon>Euteleostomi</taxon>
        <taxon>Archelosauria</taxon>
        <taxon>Archosauria</taxon>
        <taxon>Dinosauria</taxon>
        <taxon>Saurischia</taxon>
        <taxon>Theropoda</taxon>
        <taxon>Coelurosauria</taxon>
        <taxon>Aves</taxon>
        <taxon>Neognathae</taxon>
        <taxon>Neoaves</taxon>
        <taxon>Aequornithes</taxon>
        <taxon>Ciconiiformes</taxon>
        <taxon>Ciconiidae</taxon>
        <taxon>Mycteria</taxon>
    </lineage>
</organism>
<sequence length="147" mass="16915">MFSLEKRGLRGDLINVYKYQKGGSKEDGASLFPVVFSDQTSDNGHKLKHRRFCLNIRKHFLLDHQMVEFRILREGNKAKSRTPGRQDNPGRQVTLACSGTCLGESHGIQSWRGVQKSWLTFEYHLLQAQEWFTLMSRKSSKSGRRSA</sequence>
<proteinExistence type="predicted"/>
<dbReference type="Proteomes" id="UP001333110">
    <property type="component" value="Unassembled WGS sequence"/>
</dbReference>
<keyword evidence="2" id="KW-1185">Reference proteome</keyword>
<accession>A0AAN7N6T3</accession>
<evidence type="ECO:0000313" key="1">
    <source>
        <dbReference type="EMBL" id="KAK4819144.1"/>
    </source>
</evidence>
<protein>
    <submittedName>
        <fullName evidence="1">Uncharacterized protein</fullName>
    </submittedName>
</protein>
<reference evidence="1 2" key="1">
    <citation type="journal article" date="2023" name="J. Hered.">
        <title>Chromosome-level genome of the wood stork (Mycteria americana) provides insight into avian chromosome evolution.</title>
        <authorList>
            <person name="Flamio R. Jr."/>
            <person name="Ramstad K.M."/>
        </authorList>
    </citation>
    <scope>NUCLEOTIDE SEQUENCE [LARGE SCALE GENOMIC DNA]</scope>
    <source>
        <strain evidence="1">JAX WOST 10</strain>
    </source>
</reference>
<gene>
    <name evidence="1" type="ORF">QYF61_025824</name>
</gene>